<keyword evidence="1" id="KW-0812">Transmembrane</keyword>
<feature type="transmembrane region" description="Helical" evidence="1">
    <location>
        <begin position="39"/>
        <end position="62"/>
    </location>
</feature>
<protein>
    <submittedName>
        <fullName evidence="2">Uncharacterized protein</fullName>
    </submittedName>
</protein>
<dbReference type="Proteomes" id="UP000509241">
    <property type="component" value="Chromosome"/>
</dbReference>
<gene>
    <name evidence="2" type="ORF">HYG82_19640</name>
</gene>
<feature type="transmembrane region" description="Helical" evidence="1">
    <location>
        <begin position="7"/>
        <end position="27"/>
    </location>
</feature>
<dbReference type="AlphaFoldDB" id="A0A7D5GMU1"/>
<dbReference type="EMBL" id="CP058601">
    <property type="protein sequence ID" value="QLG50890.1"/>
    <property type="molecule type" value="Genomic_DNA"/>
</dbReference>
<evidence type="ECO:0000256" key="1">
    <source>
        <dbReference type="SAM" id="Phobius"/>
    </source>
</evidence>
<accession>A0A7D5GMU1</accession>
<reference evidence="2 3" key="1">
    <citation type="submission" date="2020-07" db="EMBL/GenBank/DDBJ databases">
        <authorList>
            <person name="Cui H."/>
        </authorList>
    </citation>
    <scope>NUCLEOTIDE SEQUENCE [LARGE SCALE GENOMIC DNA]</scope>
    <source>
        <strain evidence="2 3">YPL8</strain>
    </source>
</reference>
<dbReference type="RefSeq" id="WP_179263852.1">
    <property type="nucleotide sequence ID" value="NZ_CP058601.1"/>
</dbReference>
<dbReference type="GeneID" id="56035553"/>
<keyword evidence="1" id="KW-0472">Membrane</keyword>
<name>A0A7D5GMU1_9EURY</name>
<dbReference type="KEGG" id="haly:HYG82_19640"/>
<sequence>MADFIHLILLILVTIGMVGIPTVGMYREASEHSTRPDEWTSVMFVLSIAFPAIGPILLWILYTAVHTRG</sequence>
<keyword evidence="1" id="KW-1133">Transmembrane helix</keyword>
<evidence type="ECO:0000313" key="3">
    <source>
        <dbReference type="Proteomes" id="UP000509241"/>
    </source>
</evidence>
<dbReference type="OrthoDB" id="379193at2157"/>
<organism evidence="2 3">
    <name type="scientific">Natrinema halophilum</name>
    <dbReference type="NCBI Taxonomy" id="1699371"/>
    <lineage>
        <taxon>Archaea</taxon>
        <taxon>Methanobacteriati</taxon>
        <taxon>Methanobacteriota</taxon>
        <taxon>Stenosarchaea group</taxon>
        <taxon>Halobacteria</taxon>
        <taxon>Halobacteriales</taxon>
        <taxon>Natrialbaceae</taxon>
        <taxon>Natrinema</taxon>
    </lineage>
</organism>
<evidence type="ECO:0000313" key="2">
    <source>
        <dbReference type="EMBL" id="QLG50890.1"/>
    </source>
</evidence>
<proteinExistence type="predicted"/>
<keyword evidence="3" id="KW-1185">Reference proteome</keyword>